<dbReference type="Gene3D" id="3.30.2170.10">
    <property type="entry name" value="archaeoglobus fulgidus dsm 4304 superfamily"/>
    <property type="match status" value="2"/>
</dbReference>
<keyword evidence="2" id="KW-0963">Cytoplasm</keyword>
<keyword evidence="4" id="KW-0255">Endonuclease</keyword>
<protein>
    <submittedName>
        <fullName evidence="7">Uncharacterized protein</fullName>
    </submittedName>
</protein>
<evidence type="ECO:0000256" key="3">
    <source>
        <dbReference type="ARBA" id="ARBA00022722"/>
    </source>
</evidence>
<dbReference type="Pfam" id="PF04493">
    <property type="entry name" value="Endonuclease_5"/>
    <property type="match status" value="2"/>
</dbReference>
<dbReference type="GO" id="GO:0003727">
    <property type="term" value="F:single-stranded RNA binding"/>
    <property type="evidence" value="ECO:0007669"/>
    <property type="project" value="TreeGrafter"/>
</dbReference>
<evidence type="ECO:0000256" key="4">
    <source>
        <dbReference type="ARBA" id="ARBA00022759"/>
    </source>
</evidence>
<dbReference type="EMBL" id="LR743601">
    <property type="protein sequence ID" value="CAA2631965.1"/>
    <property type="molecule type" value="Genomic_DNA"/>
</dbReference>
<evidence type="ECO:0000256" key="5">
    <source>
        <dbReference type="ARBA" id="ARBA00022801"/>
    </source>
</evidence>
<dbReference type="GO" id="GO:0005730">
    <property type="term" value="C:nucleolus"/>
    <property type="evidence" value="ECO:0007669"/>
    <property type="project" value="TreeGrafter"/>
</dbReference>
<sequence length="339" mass="37500">MPARSWGTRPWGRSGNRDSSDFCPPELRKRRGNQGITESPRHPSVQGIDSRLSQQDLLRERVIVGDDFCWAWGDGEGGVGSSLRYVGGVDVSFAKDDPSIACGALVVKASAPGVIHEVYDVARLTVPYVPGFLAFREAPILLRLLEKMKRDAPLSILRFHTTCFCHDKYFMFRSNLFMMFILLELSLDLVIILISKSEISYCLQVLMVDGNGVLHPRGFGLACHLGVLANLPTIGIGKNLHHVDGLTLSRVRKLLQDPANISKDLVTLMGDSGRIWGAAMRSSSGSSKPIFVSVGHRLSLESCISIVRMCCKHRVPEPIRQADIRSRRHLLNTQGTTPE</sequence>
<dbReference type="Proteomes" id="UP001189122">
    <property type="component" value="Unassembled WGS sequence"/>
</dbReference>
<dbReference type="PANTHER" id="PTHR28511:SF1">
    <property type="entry name" value="ENDONUCLEASE V"/>
    <property type="match status" value="1"/>
</dbReference>
<evidence type="ECO:0000256" key="6">
    <source>
        <dbReference type="SAM" id="MobiDB-lite"/>
    </source>
</evidence>
<reference evidence="7 8" key="1">
    <citation type="submission" date="2019-12" db="EMBL/GenBank/DDBJ databases">
        <authorList>
            <person name="Scholz U."/>
            <person name="Mascher M."/>
            <person name="Fiebig A."/>
        </authorList>
    </citation>
    <scope>NUCLEOTIDE SEQUENCE</scope>
</reference>
<evidence type="ECO:0000256" key="2">
    <source>
        <dbReference type="ARBA" id="ARBA00022490"/>
    </source>
</evidence>
<feature type="region of interest" description="Disordered" evidence="6">
    <location>
        <begin position="1"/>
        <end position="49"/>
    </location>
</feature>
<dbReference type="CDD" id="cd06559">
    <property type="entry name" value="Endonuclease_V"/>
    <property type="match status" value="1"/>
</dbReference>
<dbReference type="EMBL" id="CACRZD030000014">
    <property type="protein sequence ID" value="CAA6671208.1"/>
    <property type="molecule type" value="Genomic_DNA"/>
</dbReference>
<comment type="subcellular location">
    <subcellularLocation>
        <location evidence="1">Cytoplasm</location>
    </subcellularLocation>
</comment>
<organism evidence="7">
    <name type="scientific">Spirodela intermedia</name>
    <name type="common">Intermediate duckweed</name>
    <dbReference type="NCBI Taxonomy" id="51605"/>
    <lineage>
        <taxon>Eukaryota</taxon>
        <taxon>Viridiplantae</taxon>
        <taxon>Streptophyta</taxon>
        <taxon>Embryophyta</taxon>
        <taxon>Tracheophyta</taxon>
        <taxon>Spermatophyta</taxon>
        <taxon>Magnoliopsida</taxon>
        <taxon>Liliopsida</taxon>
        <taxon>Araceae</taxon>
        <taxon>Lemnoideae</taxon>
        <taxon>Spirodela</taxon>
    </lineage>
</organism>
<dbReference type="GO" id="GO:0006281">
    <property type="term" value="P:DNA repair"/>
    <property type="evidence" value="ECO:0007669"/>
    <property type="project" value="InterPro"/>
</dbReference>
<proteinExistence type="predicted"/>
<dbReference type="PANTHER" id="PTHR28511">
    <property type="entry name" value="ENDONUCLEASE V"/>
    <property type="match status" value="1"/>
</dbReference>
<keyword evidence="8" id="KW-1185">Reference proteome</keyword>
<evidence type="ECO:0000313" key="8">
    <source>
        <dbReference type="Proteomes" id="UP001189122"/>
    </source>
</evidence>
<keyword evidence="5" id="KW-0378">Hydrolase</keyword>
<dbReference type="GO" id="GO:0005737">
    <property type="term" value="C:cytoplasm"/>
    <property type="evidence" value="ECO:0007669"/>
    <property type="project" value="UniProtKB-SubCell"/>
</dbReference>
<dbReference type="InterPro" id="IPR007581">
    <property type="entry name" value="Endonuclease-V"/>
</dbReference>
<name>A0A7I8JM19_SPIIN</name>
<dbReference type="GO" id="GO:0016891">
    <property type="term" value="F:RNA endonuclease activity producing 5'-phosphomonoesters, hydrolytic mechanism"/>
    <property type="evidence" value="ECO:0007669"/>
    <property type="project" value="TreeGrafter"/>
</dbReference>
<dbReference type="AlphaFoldDB" id="A0A7I8JM19"/>
<keyword evidence="3" id="KW-0540">Nuclease</keyword>
<evidence type="ECO:0000256" key="1">
    <source>
        <dbReference type="ARBA" id="ARBA00004496"/>
    </source>
</evidence>
<gene>
    <name evidence="7" type="ORF">SI7747_14017613</name>
</gene>
<evidence type="ECO:0000313" key="7">
    <source>
        <dbReference type="EMBL" id="CAA2631965.1"/>
    </source>
</evidence>
<accession>A0A7I8JM19</accession>